<organism evidence="1 2">
    <name type="scientific">Mumia zhuanghuii</name>
    <dbReference type="NCBI Taxonomy" id="2585211"/>
    <lineage>
        <taxon>Bacteria</taxon>
        <taxon>Bacillati</taxon>
        <taxon>Actinomycetota</taxon>
        <taxon>Actinomycetes</taxon>
        <taxon>Propionibacteriales</taxon>
        <taxon>Nocardioidaceae</taxon>
        <taxon>Mumia</taxon>
    </lineage>
</organism>
<dbReference type="Proteomes" id="UP000306740">
    <property type="component" value="Unassembled WGS sequence"/>
</dbReference>
<name>A0A5C4MEY0_9ACTN</name>
<sequence>MDQELFGAPQQSCYSLLVPACLDSLMHRLAGLADKVQPAELCLWSPDEDEWLLPLKRLAYRVGSML</sequence>
<proteinExistence type="predicted"/>
<comment type="caution">
    <text evidence="1">The sequence shown here is derived from an EMBL/GenBank/DDBJ whole genome shotgun (WGS) entry which is preliminary data.</text>
</comment>
<evidence type="ECO:0000313" key="2">
    <source>
        <dbReference type="Proteomes" id="UP000306740"/>
    </source>
</evidence>
<dbReference type="RefSeq" id="WP_139107177.1">
    <property type="nucleotide sequence ID" value="NZ_VDFR01000206.1"/>
</dbReference>
<dbReference type="AlphaFoldDB" id="A0A5C4MEY0"/>
<gene>
    <name evidence="1" type="ORF">FHE65_31945</name>
</gene>
<accession>A0A5C4MEY0</accession>
<protein>
    <submittedName>
        <fullName evidence="1">Uncharacterized protein</fullName>
    </submittedName>
</protein>
<reference evidence="1 2" key="1">
    <citation type="submission" date="2019-05" db="EMBL/GenBank/DDBJ databases">
        <title>Mumia sp. nov., isolated from the intestinal contents of plateau pika (Ochotona curzoniae) in the Qinghai-Tibet plateau of China.</title>
        <authorList>
            <person name="Tian Z."/>
        </authorList>
    </citation>
    <scope>NUCLEOTIDE SEQUENCE [LARGE SCALE GENOMIC DNA]</scope>
    <source>
        <strain evidence="2">527</strain>
    </source>
</reference>
<dbReference type="EMBL" id="VDFR01000206">
    <property type="protein sequence ID" value="TNC31288.1"/>
    <property type="molecule type" value="Genomic_DNA"/>
</dbReference>
<evidence type="ECO:0000313" key="1">
    <source>
        <dbReference type="EMBL" id="TNC31288.1"/>
    </source>
</evidence>